<sequence>MAFEASQRDKALIEHMLRYREYRPLAAYIRKTPYRGNQVLEQLLALGQAILEINLETIDELAPLLDYTYLTEASQTKRKVYSFTHYLNLRFEQQAYGDYLRALTPILVDVFRLLIEADFMPDLSRYIQPVIKPTVDGHPLYRGLQWKETLIESSEDQRIQETWQRYYGERFNYEHYVSSSHLLKLIADHSSNEHLKDKANQMRYIEKYLRNIVAHEVIYIDQDWFRHRIGEPPEAVHDLYHDLLKLAGLTDQRQWQILDIIAEDFMDTIKQYAN</sequence>
<feature type="domain" description="Csm6 HEPN" evidence="1">
    <location>
        <begin position="77"/>
        <end position="239"/>
    </location>
</feature>
<reference evidence="2 3" key="1">
    <citation type="submission" date="2017-09" db="EMBL/GenBank/DDBJ databases">
        <title>Complete genome sequence of Oxytococcus suis strain ZY16052.</title>
        <authorList>
            <person name="Li F."/>
        </authorList>
    </citation>
    <scope>NUCLEOTIDE SEQUENCE [LARGE SCALE GENOMIC DNA]</scope>
    <source>
        <strain evidence="2 3">ZY16052</strain>
    </source>
</reference>
<organism evidence="2 3">
    <name type="scientific">Suicoccus acidiformans</name>
    <dbReference type="NCBI Taxonomy" id="2036206"/>
    <lineage>
        <taxon>Bacteria</taxon>
        <taxon>Bacillati</taxon>
        <taxon>Bacillota</taxon>
        <taxon>Bacilli</taxon>
        <taxon>Lactobacillales</taxon>
        <taxon>Aerococcaceae</taxon>
        <taxon>Suicoccus</taxon>
    </lineage>
</organism>
<dbReference type="Pfam" id="PF09659">
    <property type="entry name" value="Cas_Csm6_HEPN"/>
    <property type="match status" value="1"/>
</dbReference>
<protein>
    <recommendedName>
        <fullName evidence="1">Csm6 HEPN domain-containing protein</fullName>
    </recommendedName>
</protein>
<dbReference type="Proteomes" id="UP000263232">
    <property type="component" value="Chromosome"/>
</dbReference>
<evidence type="ECO:0000313" key="2">
    <source>
        <dbReference type="EMBL" id="AXY24629.1"/>
    </source>
</evidence>
<name>A0A347WHS2_9LACT</name>
<accession>A0A347WHS2</accession>
<evidence type="ECO:0000313" key="3">
    <source>
        <dbReference type="Proteomes" id="UP000263232"/>
    </source>
</evidence>
<evidence type="ECO:0000259" key="1">
    <source>
        <dbReference type="Pfam" id="PF09659"/>
    </source>
</evidence>
<keyword evidence="3" id="KW-1185">Reference proteome</keyword>
<dbReference type="RefSeq" id="WP_118989553.1">
    <property type="nucleotide sequence ID" value="NZ_CP023434.1"/>
</dbReference>
<proteinExistence type="predicted"/>
<dbReference type="KEGG" id="abae:CL176_00500"/>
<gene>
    <name evidence="2" type="ORF">CL176_00500</name>
</gene>
<dbReference type="OrthoDB" id="5243123at2"/>
<dbReference type="EMBL" id="CP023434">
    <property type="protein sequence ID" value="AXY24629.1"/>
    <property type="molecule type" value="Genomic_DNA"/>
</dbReference>
<dbReference type="AlphaFoldDB" id="A0A347WHS2"/>
<dbReference type="InterPro" id="IPR053941">
    <property type="entry name" value="Csm6_HEPN"/>
</dbReference>